<dbReference type="SMART" id="SM00408">
    <property type="entry name" value="IGc2"/>
    <property type="match status" value="1"/>
</dbReference>
<organism evidence="12 13">
    <name type="scientific">Mythimna separata</name>
    <name type="common">Oriental armyworm</name>
    <name type="synonym">Pseudaletia separata</name>
    <dbReference type="NCBI Taxonomy" id="271217"/>
    <lineage>
        <taxon>Eukaryota</taxon>
        <taxon>Metazoa</taxon>
        <taxon>Ecdysozoa</taxon>
        <taxon>Arthropoda</taxon>
        <taxon>Hexapoda</taxon>
        <taxon>Insecta</taxon>
        <taxon>Pterygota</taxon>
        <taxon>Neoptera</taxon>
        <taxon>Endopterygota</taxon>
        <taxon>Lepidoptera</taxon>
        <taxon>Glossata</taxon>
        <taxon>Ditrysia</taxon>
        <taxon>Noctuoidea</taxon>
        <taxon>Noctuidae</taxon>
        <taxon>Noctuinae</taxon>
        <taxon>Hadenini</taxon>
        <taxon>Mythimna</taxon>
    </lineage>
</organism>
<dbReference type="GO" id="GO:0004867">
    <property type="term" value="F:serine-type endopeptidase inhibitor activity"/>
    <property type="evidence" value="ECO:0007669"/>
    <property type="project" value="UniProtKB-KW"/>
</dbReference>
<dbReference type="GO" id="GO:0005615">
    <property type="term" value="C:extracellular space"/>
    <property type="evidence" value="ECO:0007669"/>
    <property type="project" value="TreeGrafter"/>
</dbReference>
<feature type="domain" description="WAP" evidence="11">
    <location>
        <begin position="180"/>
        <end position="228"/>
    </location>
</feature>
<dbReference type="CDD" id="cd00199">
    <property type="entry name" value="WAP"/>
    <property type="match status" value="1"/>
</dbReference>
<sequence length="478" mass="51191">MSRVCQLLLATLVVCTRAYEAAPQVLEPEETESEDVMATLSCSFPGNPPPKISWRFEAEIVHIAKRYRQTEDGSLVICPLHRSDSGVYICVADNGLEVATQHVHLVVDGDVDCGQNEECKNLQHCDFGVEKTIDANGCERCQCKQNPCNMKSCSEGSRCVLQKTIPSSDQETLFSAECIAKVKAGACPADAIRPYNDTCPQECADDADCRGVGKCCRRGCGLLCLAPATQSNTNYFFLQQFIFPAFVPVSTIKPEFPEIRKSTTPPLKIHEDSTTDEVTIDVTGTGGVTADVTSAVEVTTDATSAGEVTTDVTGAGEVTTDVTGAGEVTTDVTGAGEVTTDVTTSNEGTTEVTSAGEVTTDVTSAGEVTTDITSAGEVTTDVTSAWEVTTDVNDTGEVKTDVTGTSNNTEAGLEEFCFYDIDAGPCKNMETRYAYDSELGRCVTFQYGGCGGNQNNFPDKRYCCYYCPPVQGNRQIEE</sequence>
<proteinExistence type="predicted"/>
<dbReference type="SMART" id="SM00131">
    <property type="entry name" value="KU"/>
    <property type="match status" value="1"/>
</dbReference>
<evidence type="ECO:0000313" key="13">
    <source>
        <dbReference type="Proteomes" id="UP001231518"/>
    </source>
</evidence>
<keyword evidence="6" id="KW-1015">Disulfide bond</keyword>
<name>A0AAD8DVE1_MYTSE</name>
<dbReference type="PROSITE" id="PS51390">
    <property type="entry name" value="WAP"/>
    <property type="match status" value="1"/>
</dbReference>
<dbReference type="InterPro" id="IPR036880">
    <property type="entry name" value="Kunitz_BPTI_sf"/>
</dbReference>
<evidence type="ECO:0000256" key="3">
    <source>
        <dbReference type="ARBA" id="ARBA00022690"/>
    </source>
</evidence>
<feature type="chain" id="PRO_5042019493" description="Papilin" evidence="8">
    <location>
        <begin position="19"/>
        <end position="478"/>
    </location>
</feature>
<dbReference type="InterPro" id="IPR003598">
    <property type="entry name" value="Ig_sub2"/>
</dbReference>
<dbReference type="Proteomes" id="UP001231518">
    <property type="component" value="Chromosome 20"/>
</dbReference>
<dbReference type="AlphaFoldDB" id="A0AAD8DVE1"/>
<dbReference type="PROSITE" id="PS50279">
    <property type="entry name" value="BPTI_KUNITZ_2"/>
    <property type="match status" value="1"/>
</dbReference>
<dbReference type="Gene3D" id="4.10.410.10">
    <property type="entry name" value="Pancreatic trypsin inhibitor Kunitz domain"/>
    <property type="match status" value="1"/>
</dbReference>
<reference evidence="12" key="1">
    <citation type="submission" date="2023-03" db="EMBL/GenBank/DDBJ databases">
        <title>Chromosome-level genomes of two armyworms, Mythimna separata and Mythimna loreyi, provide insights into the biosynthesis and reception of sex pheromones.</title>
        <authorList>
            <person name="Zhao H."/>
        </authorList>
    </citation>
    <scope>NUCLEOTIDE SEQUENCE</scope>
    <source>
        <strain evidence="12">BeijingLab</strain>
        <tissue evidence="12">Pupa</tissue>
    </source>
</reference>
<keyword evidence="13" id="KW-1185">Reference proteome</keyword>
<dbReference type="Pfam" id="PF00095">
    <property type="entry name" value="WAP"/>
    <property type="match status" value="1"/>
</dbReference>
<evidence type="ECO:0008006" key="14">
    <source>
        <dbReference type="Google" id="ProtNLM"/>
    </source>
</evidence>
<dbReference type="GO" id="GO:0050431">
    <property type="term" value="F:transforming growth factor beta binding"/>
    <property type="evidence" value="ECO:0007669"/>
    <property type="project" value="TreeGrafter"/>
</dbReference>
<dbReference type="InterPro" id="IPR002223">
    <property type="entry name" value="Kunitz_BPTI"/>
</dbReference>
<dbReference type="EMBL" id="JARGEI010000011">
    <property type="protein sequence ID" value="KAJ8724115.1"/>
    <property type="molecule type" value="Genomic_DNA"/>
</dbReference>
<keyword evidence="3" id="KW-0646">Protease inhibitor</keyword>
<keyword evidence="2" id="KW-0964">Secreted</keyword>
<comment type="subcellular location">
    <subcellularLocation>
        <location evidence="1">Secreted</location>
    </subcellularLocation>
</comment>
<dbReference type="SMART" id="SM00409">
    <property type="entry name" value="IG"/>
    <property type="match status" value="1"/>
</dbReference>
<dbReference type="InterPro" id="IPR007110">
    <property type="entry name" value="Ig-like_dom"/>
</dbReference>
<dbReference type="SUPFAM" id="SSF57362">
    <property type="entry name" value="BPTI-like"/>
    <property type="match status" value="1"/>
</dbReference>
<keyword evidence="5" id="KW-0722">Serine protease inhibitor</keyword>
<evidence type="ECO:0000256" key="1">
    <source>
        <dbReference type="ARBA" id="ARBA00004613"/>
    </source>
</evidence>
<dbReference type="Gene3D" id="4.10.75.10">
    <property type="entry name" value="Elafin-like"/>
    <property type="match status" value="1"/>
</dbReference>
<evidence type="ECO:0000259" key="9">
    <source>
        <dbReference type="PROSITE" id="PS50279"/>
    </source>
</evidence>
<evidence type="ECO:0000313" key="12">
    <source>
        <dbReference type="EMBL" id="KAJ8724115.1"/>
    </source>
</evidence>
<dbReference type="InterPro" id="IPR036179">
    <property type="entry name" value="Ig-like_dom_sf"/>
</dbReference>
<evidence type="ECO:0000256" key="8">
    <source>
        <dbReference type="SAM" id="SignalP"/>
    </source>
</evidence>
<dbReference type="SUPFAM" id="SSF48726">
    <property type="entry name" value="Immunoglobulin"/>
    <property type="match status" value="1"/>
</dbReference>
<dbReference type="SMART" id="SM00217">
    <property type="entry name" value="WAP"/>
    <property type="match status" value="1"/>
</dbReference>
<evidence type="ECO:0000259" key="11">
    <source>
        <dbReference type="PROSITE" id="PS51390"/>
    </source>
</evidence>
<dbReference type="SUPFAM" id="SSF57256">
    <property type="entry name" value="Elafin-like"/>
    <property type="match status" value="1"/>
</dbReference>
<dbReference type="Pfam" id="PF00014">
    <property type="entry name" value="Kunitz_BPTI"/>
    <property type="match status" value="1"/>
</dbReference>
<dbReference type="PRINTS" id="PR00003">
    <property type="entry name" value="4DISULPHCORE"/>
</dbReference>
<dbReference type="CDD" id="cd00109">
    <property type="entry name" value="Kunitz-type"/>
    <property type="match status" value="1"/>
</dbReference>
<evidence type="ECO:0000256" key="6">
    <source>
        <dbReference type="ARBA" id="ARBA00023157"/>
    </source>
</evidence>
<protein>
    <recommendedName>
        <fullName evidence="14">Papilin</fullName>
    </recommendedName>
</protein>
<dbReference type="Gene3D" id="2.160.20.120">
    <property type="match status" value="1"/>
</dbReference>
<dbReference type="PRINTS" id="PR00759">
    <property type="entry name" value="BASICPTASE"/>
</dbReference>
<dbReference type="InterPro" id="IPR013783">
    <property type="entry name" value="Ig-like_fold"/>
</dbReference>
<comment type="caution">
    <text evidence="12">The sequence shown here is derived from an EMBL/GenBank/DDBJ whole genome shotgun (WGS) entry which is preliminary data.</text>
</comment>
<dbReference type="Pfam" id="PF13927">
    <property type="entry name" value="Ig_3"/>
    <property type="match status" value="1"/>
</dbReference>
<dbReference type="PANTHER" id="PTHR45938">
    <property type="entry name" value="ACP24A4-RELATED"/>
    <property type="match status" value="1"/>
</dbReference>
<dbReference type="Gene3D" id="2.60.40.10">
    <property type="entry name" value="Immunoglobulins"/>
    <property type="match status" value="1"/>
</dbReference>
<dbReference type="InterPro" id="IPR003599">
    <property type="entry name" value="Ig_sub"/>
</dbReference>
<dbReference type="GO" id="GO:0048019">
    <property type="term" value="F:receptor antagonist activity"/>
    <property type="evidence" value="ECO:0007669"/>
    <property type="project" value="TreeGrafter"/>
</dbReference>
<dbReference type="InterPro" id="IPR020901">
    <property type="entry name" value="Prtase_inh_Kunz-CS"/>
</dbReference>
<evidence type="ECO:0000256" key="5">
    <source>
        <dbReference type="ARBA" id="ARBA00022900"/>
    </source>
</evidence>
<dbReference type="InterPro" id="IPR036645">
    <property type="entry name" value="Elafin-like_sf"/>
</dbReference>
<gene>
    <name evidence="12" type="ORF">PYW07_008095</name>
</gene>
<feature type="signal peptide" evidence="8">
    <location>
        <begin position="1"/>
        <end position="18"/>
    </location>
</feature>
<dbReference type="PROSITE" id="PS50835">
    <property type="entry name" value="IG_LIKE"/>
    <property type="match status" value="1"/>
</dbReference>
<feature type="domain" description="Ig-like" evidence="10">
    <location>
        <begin position="23"/>
        <end position="106"/>
    </location>
</feature>
<keyword evidence="4 8" id="KW-0732">Signal</keyword>
<dbReference type="PROSITE" id="PS00280">
    <property type="entry name" value="BPTI_KUNITZ_1"/>
    <property type="match status" value="1"/>
</dbReference>
<evidence type="ECO:0000256" key="2">
    <source>
        <dbReference type="ARBA" id="ARBA00022525"/>
    </source>
</evidence>
<evidence type="ECO:0000256" key="7">
    <source>
        <dbReference type="ARBA" id="ARBA00023319"/>
    </source>
</evidence>
<dbReference type="InterPro" id="IPR008197">
    <property type="entry name" value="WAP_dom"/>
</dbReference>
<evidence type="ECO:0000259" key="10">
    <source>
        <dbReference type="PROSITE" id="PS50835"/>
    </source>
</evidence>
<keyword evidence="7" id="KW-0393">Immunoglobulin domain</keyword>
<evidence type="ECO:0000256" key="4">
    <source>
        <dbReference type="ARBA" id="ARBA00022729"/>
    </source>
</evidence>
<feature type="domain" description="BPTI/Kunitz inhibitor" evidence="9">
    <location>
        <begin position="417"/>
        <end position="467"/>
    </location>
</feature>
<dbReference type="FunFam" id="4.10.75.10:FF:000001">
    <property type="entry name" value="Anosmin 1"/>
    <property type="match status" value="1"/>
</dbReference>
<dbReference type="PANTHER" id="PTHR45938:SF12">
    <property type="entry name" value="BOOPHILIN-G2"/>
    <property type="match status" value="1"/>
</dbReference>
<accession>A0AAD8DVE1</accession>